<dbReference type="InterPro" id="IPR036249">
    <property type="entry name" value="Thioredoxin-like_sf"/>
</dbReference>
<dbReference type="InterPro" id="IPR009094">
    <property type="entry name" value="DiS-bond_isomerase_DsbC/G_N_sf"/>
</dbReference>
<dbReference type="PANTHER" id="PTHR35272:SF3">
    <property type="entry name" value="THIOL:DISULFIDE INTERCHANGE PROTEIN DSBC"/>
    <property type="match status" value="1"/>
</dbReference>
<keyword evidence="4" id="KW-1185">Reference proteome</keyword>
<dbReference type="SUPFAM" id="SSF52833">
    <property type="entry name" value="Thioredoxin-like"/>
    <property type="match status" value="1"/>
</dbReference>
<name>A0ABS5SBS6_9BACT</name>
<comment type="caution">
    <text evidence="3">The sequence shown here is derived from an EMBL/GenBank/DDBJ whole genome shotgun (WGS) entry which is preliminary data.</text>
</comment>
<dbReference type="InterPro" id="IPR033954">
    <property type="entry name" value="DiS-bond_Isoase_DsbC/G"/>
</dbReference>
<evidence type="ECO:0000259" key="2">
    <source>
        <dbReference type="Pfam" id="PF13098"/>
    </source>
</evidence>
<dbReference type="Proteomes" id="UP000756860">
    <property type="component" value="Unassembled WGS sequence"/>
</dbReference>
<dbReference type="Pfam" id="PF13098">
    <property type="entry name" value="Thioredoxin_2"/>
    <property type="match status" value="1"/>
</dbReference>
<proteinExistence type="predicted"/>
<organism evidence="3 4">
    <name type="scientific">Geomobilimonas luticola</name>
    <dbReference type="NCBI Taxonomy" id="1114878"/>
    <lineage>
        <taxon>Bacteria</taxon>
        <taxon>Pseudomonadati</taxon>
        <taxon>Thermodesulfobacteriota</taxon>
        <taxon>Desulfuromonadia</taxon>
        <taxon>Geobacterales</taxon>
        <taxon>Geobacteraceae</taxon>
        <taxon>Geomobilimonas</taxon>
    </lineage>
</organism>
<evidence type="ECO:0000313" key="3">
    <source>
        <dbReference type="EMBL" id="MBT0652821.1"/>
    </source>
</evidence>
<evidence type="ECO:0000256" key="1">
    <source>
        <dbReference type="SAM" id="SignalP"/>
    </source>
</evidence>
<dbReference type="CDD" id="cd03020">
    <property type="entry name" value="DsbA_DsbC_DsbG"/>
    <property type="match status" value="1"/>
</dbReference>
<reference evidence="3 4" key="1">
    <citation type="submission" date="2021-05" db="EMBL/GenBank/DDBJ databases">
        <title>The draft genome of Geobacter luticola JCM 17780.</title>
        <authorList>
            <person name="Xu Z."/>
            <person name="Masuda Y."/>
            <person name="Itoh H."/>
            <person name="Senoo K."/>
        </authorList>
    </citation>
    <scope>NUCLEOTIDE SEQUENCE [LARGE SCALE GENOMIC DNA]</scope>
    <source>
        <strain evidence="3 4">JCM 17780</strain>
    </source>
</reference>
<keyword evidence="1" id="KW-0732">Signal</keyword>
<feature type="domain" description="Thioredoxin-like fold" evidence="2">
    <location>
        <begin position="128"/>
        <end position="253"/>
    </location>
</feature>
<feature type="signal peptide" evidence="1">
    <location>
        <begin position="1"/>
        <end position="22"/>
    </location>
</feature>
<accession>A0ABS5SBS6</accession>
<dbReference type="Gene3D" id="3.10.450.70">
    <property type="entry name" value="Disulphide bond isomerase, DsbC/G, N-terminal"/>
    <property type="match status" value="1"/>
</dbReference>
<dbReference type="InterPro" id="IPR051470">
    <property type="entry name" value="Thiol:disulfide_interchange"/>
</dbReference>
<dbReference type="EMBL" id="JAHCVK010000002">
    <property type="protein sequence ID" value="MBT0652821.1"/>
    <property type="molecule type" value="Genomic_DNA"/>
</dbReference>
<protein>
    <submittedName>
        <fullName evidence="3">DsbC family protein</fullName>
    </submittedName>
</protein>
<evidence type="ECO:0000313" key="4">
    <source>
        <dbReference type="Proteomes" id="UP000756860"/>
    </source>
</evidence>
<gene>
    <name evidence="3" type="ORF">KI810_07120</name>
</gene>
<dbReference type="PANTHER" id="PTHR35272">
    <property type="entry name" value="THIOL:DISULFIDE INTERCHANGE PROTEIN DSBC-RELATED"/>
    <property type="match status" value="1"/>
</dbReference>
<dbReference type="Gene3D" id="3.40.30.10">
    <property type="entry name" value="Glutaredoxin"/>
    <property type="match status" value="1"/>
</dbReference>
<dbReference type="InterPro" id="IPR012336">
    <property type="entry name" value="Thioredoxin-like_fold"/>
</dbReference>
<sequence>MKSIAPVLVFLCVAVSAVGVQAEECSDTGATAPLMTLDEANETLRGIGEVKSVKLSPVQGLYELSVVNNGRQATVYVDFARKHLIPSPIFSLATKKPIAPEPTAVSTPPSRVDIATVPTENSIILGNPEGKRKLFVFTDPDCPFCAKLHEELWKLTTLDNQVTVYVKMFPLKMHPAAYDKARVILGAGTPELLNKAFAGEPIPAPGPKDSAKAVDDTLKYAESIGITSTPTLILPDGRIVVGFKKAEELKALMSTVSDKGAKP</sequence>
<feature type="chain" id="PRO_5047133460" evidence="1">
    <location>
        <begin position="23"/>
        <end position="263"/>
    </location>
</feature>